<dbReference type="AlphaFoldDB" id="A0A4Y2X044"/>
<feature type="non-terminal residue" evidence="2">
    <location>
        <position position="1"/>
    </location>
</feature>
<evidence type="ECO:0000256" key="1">
    <source>
        <dbReference type="SAM" id="Phobius"/>
    </source>
</evidence>
<keyword evidence="1" id="KW-0472">Membrane</keyword>
<organism evidence="2 3">
    <name type="scientific">Araneus ventricosus</name>
    <name type="common">Orbweaver spider</name>
    <name type="synonym">Epeira ventricosa</name>
    <dbReference type="NCBI Taxonomy" id="182803"/>
    <lineage>
        <taxon>Eukaryota</taxon>
        <taxon>Metazoa</taxon>
        <taxon>Ecdysozoa</taxon>
        <taxon>Arthropoda</taxon>
        <taxon>Chelicerata</taxon>
        <taxon>Arachnida</taxon>
        <taxon>Araneae</taxon>
        <taxon>Araneomorphae</taxon>
        <taxon>Entelegynae</taxon>
        <taxon>Araneoidea</taxon>
        <taxon>Araneidae</taxon>
        <taxon>Araneus</taxon>
    </lineage>
</organism>
<keyword evidence="1" id="KW-1133">Transmembrane helix</keyword>
<gene>
    <name evidence="2" type="ORF">AVEN_239183_1</name>
</gene>
<name>A0A4Y2X044_ARAVE</name>
<comment type="caution">
    <text evidence="2">The sequence shown here is derived from an EMBL/GenBank/DDBJ whole genome shotgun (WGS) entry which is preliminary data.</text>
</comment>
<proteinExistence type="predicted"/>
<reference evidence="2 3" key="1">
    <citation type="journal article" date="2019" name="Sci. Rep.">
        <title>Orb-weaving spider Araneus ventricosus genome elucidates the spidroin gene catalogue.</title>
        <authorList>
            <person name="Kono N."/>
            <person name="Nakamura H."/>
            <person name="Ohtoshi R."/>
            <person name="Moran D.A.P."/>
            <person name="Shinohara A."/>
            <person name="Yoshida Y."/>
            <person name="Fujiwara M."/>
            <person name="Mori M."/>
            <person name="Tomita M."/>
            <person name="Arakawa K."/>
        </authorList>
    </citation>
    <scope>NUCLEOTIDE SEQUENCE [LARGE SCALE GENOMIC DNA]</scope>
</reference>
<protein>
    <submittedName>
        <fullName evidence="2">Uncharacterized protein</fullName>
    </submittedName>
</protein>
<dbReference type="Proteomes" id="UP000499080">
    <property type="component" value="Unassembled WGS sequence"/>
</dbReference>
<evidence type="ECO:0000313" key="3">
    <source>
        <dbReference type="Proteomes" id="UP000499080"/>
    </source>
</evidence>
<evidence type="ECO:0000313" key="2">
    <source>
        <dbReference type="EMBL" id="GBO42903.1"/>
    </source>
</evidence>
<keyword evidence="1" id="KW-0812">Transmembrane</keyword>
<dbReference type="EMBL" id="BGPR01069182">
    <property type="protein sequence ID" value="GBO42903.1"/>
    <property type="molecule type" value="Genomic_DNA"/>
</dbReference>
<accession>A0A4Y2X044</accession>
<keyword evidence="3" id="KW-1185">Reference proteome</keyword>
<sequence length="136" mass="15336">VKKMVEMIRLAYSSTIDQTTWMDENTLLYALVKNVQSSCKSGISQRLIVYDVATKSAVSQIPLLPQSKSLQLQAKPPACTPHVHRASPRPPLPHHPMSHSAPTPINCLLVFTISIVMKFYLPYCFIRLLLCHFIAY</sequence>
<feature type="transmembrane region" description="Helical" evidence="1">
    <location>
        <begin position="107"/>
        <end position="135"/>
    </location>
</feature>